<dbReference type="RefSeq" id="XP_001527935.1">
    <property type="nucleotide sequence ID" value="XM_001527885.1"/>
</dbReference>
<keyword evidence="1" id="KW-0732">Signal</keyword>
<dbReference type="eggNOG" id="ENOG502RQ08">
    <property type="taxonomic scope" value="Eukaryota"/>
</dbReference>
<dbReference type="KEGG" id="lel:PVL30_000444"/>
<feature type="chain" id="PRO_5002681440" evidence="1">
    <location>
        <begin position="21"/>
        <end position="237"/>
    </location>
</feature>
<keyword evidence="3" id="KW-1185">Reference proteome</keyword>
<reference evidence="2 3" key="1">
    <citation type="journal article" date="2009" name="Nature">
        <title>Evolution of pathogenicity and sexual reproduction in eight Candida genomes.</title>
        <authorList>
            <person name="Butler G."/>
            <person name="Rasmussen M.D."/>
            <person name="Lin M.F."/>
            <person name="Santos M.A."/>
            <person name="Sakthikumar S."/>
            <person name="Munro C.A."/>
            <person name="Rheinbay E."/>
            <person name="Grabherr M."/>
            <person name="Forche A."/>
            <person name="Reedy J.L."/>
            <person name="Agrafioti I."/>
            <person name="Arnaud M.B."/>
            <person name="Bates S."/>
            <person name="Brown A.J."/>
            <person name="Brunke S."/>
            <person name="Costanzo M.C."/>
            <person name="Fitzpatrick D.A."/>
            <person name="de Groot P.W."/>
            <person name="Harris D."/>
            <person name="Hoyer L.L."/>
            <person name="Hube B."/>
            <person name="Klis F.M."/>
            <person name="Kodira C."/>
            <person name="Lennard N."/>
            <person name="Logue M.E."/>
            <person name="Martin R."/>
            <person name="Neiman A.M."/>
            <person name="Nikolaou E."/>
            <person name="Quail M.A."/>
            <person name="Quinn J."/>
            <person name="Santos M.C."/>
            <person name="Schmitzberger F.F."/>
            <person name="Sherlock G."/>
            <person name="Shah P."/>
            <person name="Silverstein K.A."/>
            <person name="Skrzypek M.S."/>
            <person name="Soll D."/>
            <person name="Staggs R."/>
            <person name="Stansfield I."/>
            <person name="Stumpf M.P."/>
            <person name="Sudbery P.E."/>
            <person name="Srikantha T."/>
            <person name="Zeng Q."/>
            <person name="Berman J."/>
            <person name="Berriman M."/>
            <person name="Heitman J."/>
            <person name="Gow N.A."/>
            <person name="Lorenz M.C."/>
            <person name="Birren B.W."/>
            <person name="Kellis M."/>
            <person name="Cuomo C.A."/>
        </authorList>
    </citation>
    <scope>NUCLEOTIDE SEQUENCE [LARGE SCALE GENOMIC DNA]</scope>
    <source>
        <strain evidence="3">ATCC 11503 / BCRC 21390 / CBS 2605 / JCM 1781 / NBRC 1676 / NRRL YB-4239</strain>
    </source>
</reference>
<dbReference type="HOGENOM" id="CLU_101843_0_0_1"/>
<evidence type="ECO:0000313" key="3">
    <source>
        <dbReference type="Proteomes" id="UP000001996"/>
    </source>
</evidence>
<gene>
    <name evidence="2" type="ORF">LELG_00455</name>
</gene>
<dbReference type="GeneID" id="5235091"/>
<dbReference type="Proteomes" id="UP000001996">
    <property type="component" value="Unassembled WGS sequence"/>
</dbReference>
<organism evidence="2 3">
    <name type="scientific">Lodderomyces elongisporus (strain ATCC 11503 / CBS 2605 / JCM 1781 / NBRC 1676 / NRRL YB-4239)</name>
    <name type="common">Yeast</name>
    <name type="synonym">Saccharomyces elongisporus</name>
    <dbReference type="NCBI Taxonomy" id="379508"/>
    <lineage>
        <taxon>Eukaryota</taxon>
        <taxon>Fungi</taxon>
        <taxon>Dikarya</taxon>
        <taxon>Ascomycota</taxon>
        <taxon>Saccharomycotina</taxon>
        <taxon>Pichiomycetes</taxon>
        <taxon>Debaryomycetaceae</taxon>
        <taxon>Candida/Lodderomyces clade</taxon>
        <taxon>Lodderomyces</taxon>
    </lineage>
</organism>
<protein>
    <submittedName>
        <fullName evidence="2">Uncharacterized protein</fullName>
    </submittedName>
</protein>
<name>A5DSW9_LODEL</name>
<accession>A5DSW9</accession>
<evidence type="ECO:0000256" key="1">
    <source>
        <dbReference type="SAM" id="SignalP"/>
    </source>
</evidence>
<dbReference type="InParanoid" id="A5DSW9"/>
<dbReference type="EMBL" id="CH981524">
    <property type="protein sequence ID" value="EDK42277.1"/>
    <property type="molecule type" value="Genomic_DNA"/>
</dbReference>
<evidence type="ECO:0000313" key="2">
    <source>
        <dbReference type="EMBL" id="EDK42277.1"/>
    </source>
</evidence>
<dbReference type="VEuPathDB" id="FungiDB:LELG_00455"/>
<feature type="signal peptide" evidence="1">
    <location>
        <begin position="1"/>
        <end position="20"/>
    </location>
</feature>
<dbReference type="OrthoDB" id="4091906at2759"/>
<proteinExistence type="predicted"/>
<dbReference type="OMA" id="FSLIAHH"/>
<sequence length="237" mass="25744">MQFISTLLLAVYCLLLQVEAAPLAKRYFAPSSPTFSLIAIHKGDKFNSHLVKFNGTAIKLGSDDKAFFGTIEADKGYILNLPNTNGSNSSSITDVVVSNKTHQLEVTTKNGSASEHFGITNGWLTFLNSTNFLACPEVLSYSNSSSNSSGSASNITSKSRSRFARRALENSTIPANATGDWDLYHNPTNQTKCPVGTGYDVKLLVQLSLPVSFSPETNNGDLFSGESIFKRLLRLFK</sequence>
<dbReference type="AlphaFoldDB" id="A5DSW9"/>